<accession>A0A1G4J5J7</accession>
<dbReference type="SMART" id="SM00460">
    <property type="entry name" value="TGc"/>
    <property type="match status" value="1"/>
</dbReference>
<dbReference type="PANTHER" id="PTHR12143">
    <property type="entry name" value="PEPTIDE N-GLYCANASE PNGASE -RELATED"/>
    <property type="match status" value="1"/>
</dbReference>
<comment type="catalytic activity">
    <reaction evidence="1">
        <text>Hydrolysis of an N(4)-(acetyl-beta-D-glucosaminyl)asparagine residue in which the glucosamine residue may be further glycosylated, to yield a (substituted) N-acetyl-beta-D-glucosaminylamine and a peptide containing an aspartate residue.</text>
        <dbReference type="EC" id="3.5.1.52"/>
    </reaction>
</comment>
<evidence type="ECO:0000256" key="8">
    <source>
        <dbReference type="ARBA" id="ARBA00032858"/>
    </source>
</evidence>
<feature type="compositionally biased region" description="Polar residues" evidence="9">
    <location>
        <begin position="313"/>
        <end position="324"/>
    </location>
</feature>
<dbReference type="SUPFAM" id="SSF54001">
    <property type="entry name" value="Cysteine proteinases"/>
    <property type="match status" value="1"/>
</dbReference>
<dbReference type="FunFam" id="3.10.620.30:FF:000004">
    <property type="entry name" value="Peptidase (PNG1)"/>
    <property type="match status" value="1"/>
</dbReference>
<evidence type="ECO:0000256" key="7">
    <source>
        <dbReference type="ARBA" id="ARBA00022833"/>
    </source>
</evidence>
<dbReference type="GO" id="GO:0000224">
    <property type="term" value="F:peptide-N4-(N-acetyl-beta-glucosaminyl)asparagine amidase activity"/>
    <property type="evidence" value="ECO:0007669"/>
    <property type="project" value="UniProtKB-EC"/>
</dbReference>
<dbReference type="STRING" id="1266660.A0A1G4J5J7"/>
<dbReference type="Gene3D" id="2.20.25.10">
    <property type="match status" value="1"/>
</dbReference>
<comment type="similarity">
    <text evidence="3">Belongs to the transglutaminase-like superfamily. PNGase family.</text>
</comment>
<dbReference type="GO" id="GO:0005634">
    <property type="term" value="C:nucleus"/>
    <property type="evidence" value="ECO:0007669"/>
    <property type="project" value="EnsemblFungi"/>
</dbReference>
<name>A0A1G4J5J7_9SACH</name>
<keyword evidence="7" id="KW-0862">Zinc</keyword>
<dbReference type="AlphaFoldDB" id="A0A1G4J5J7"/>
<dbReference type="InterPro" id="IPR038765">
    <property type="entry name" value="Papain-like_cys_pep_sf"/>
</dbReference>
<dbReference type="PANTHER" id="PTHR12143:SF19">
    <property type="entry name" value="PEPTIDE-N(4)-(N-ACETYL-BETA-GLUCOSAMINYL)ASPARAGINE AMIDASE"/>
    <property type="match status" value="1"/>
</dbReference>
<dbReference type="Proteomes" id="UP000190274">
    <property type="component" value="Chromosome D"/>
</dbReference>
<feature type="domain" description="Transglutaminase-like" evidence="10">
    <location>
        <begin position="169"/>
        <end position="224"/>
    </location>
</feature>
<evidence type="ECO:0000256" key="2">
    <source>
        <dbReference type="ARBA" id="ARBA00001947"/>
    </source>
</evidence>
<evidence type="ECO:0000256" key="6">
    <source>
        <dbReference type="ARBA" id="ARBA00022723"/>
    </source>
</evidence>
<dbReference type="GO" id="GO:0120125">
    <property type="term" value="C:PNGase complex"/>
    <property type="evidence" value="ECO:0007669"/>
    <property type="project" value="EnsemblFungi"/>
</dbReference>
<dbReference type="GO" id="GO:0005829">
    <property type="term" value="C:cytosol"/>
    <property type="evidence" value="ECO:0007669"/>
    <property type="project" value="EnsemblFungi"/>
</dbReference>
<dbReference type="InterPro" id="IPR050883">
    <property type="entry name" value="PNGase"/>
</dbReference>
<evidence type="ECO:0000256" key="5">
    <source>
        <dbReference type="ARBA" id="ARBA00018546"/>
    </source>
</evidence>
<keyword evidence="6" id="KW-0479">Metal-binding</keyword>
<evidence type="ECO:0000256" key="9">
    <source>
        <dbReference type="SAM" id="MobiDB-lite"/>
    </source>
</evidence>
<dbReference type="GO" id="GO:0097466">
    <property type="term" value="P:ubiquitin-dependent glycoprotein ERAD pathway"/>
    <property type="evidence" value="ECO:0007669"/>
    <property type="project" value="EnsemblFungi"/>
</dbReference>
<evidence type="ECO:0000313" key="11">
    <source>
        <dbReference type="EMBL" id="SCU84799.1"/>
    </source>
</evidence>
<feature type="compositionally biased region" description="Basic and acidic residues" evidence="9">
    <location>
        <begin position="326"/>
        <end position="344"/>
    </location>
</feature>
<dbReference type="EC" id="3.5.1.52" evidence="4"/>
<protein>
    <recommendedName>
        <fullName evidence="5">Peptide-N(4)-(N-acetyl-beta-glucosaminyl)asparagine amidase</fullName>
        <ecNumber evidence="4">3.5.1.52</ecNumber>
    </recommendedName>
    <alternativeName>
        <fullName evidence="8">Peptide:N-glycanase 1</fullName>
    </alternativeName>
</protein>
<reference evidence="11 12" key="1">
    <citation type="submission" date="2016-03" db="EMBL/GenBank/DDBJ databases">
        <authorList>
            <person name="Devillers H."/>
        </authorList>
    </citation>
    <scope>NUCLEOTIDE SEQUENCE [LARGE SCALE GENOMIC DNA]</scope>
    <source>
        <strain evidence="11">CBS 10888</strain>
    </source>
</reference>
<evidence type="ECO:0000256" key="3">
    <source>
        <dbReference type="ARBA" id="ARBA00009390"/>
    </source>
</evidence>
<dbReference type="EMBL" id="LT598454">
    <property type="protein sequence ID" value="SCU84799.1"/>
    <property type="molecule type" value="Genomic_DNA"/>
</dbReference>
<dbReference type="OrthoDB" id="409136at2759"/>
<dbReference type="GO" id="GO:0046872">
    <property type="term" value="F:metal ion binding"/>
    <property type="evidence" value="ECO:0007669"/>
    <property type="project" value="UniProtKB-KW"/>
</dbReference>
<feature type="region of interest" description="Disordered" evidence="9">
    <location>
        <begin position="310"/>
        <end position="344"/>
    </location>
</feature>
<sequence>MNEKAMFDHFASRFMAVYRKKIIDKYRTVSDLQRLQTLLQTNDFARSIYGMSQNLCTKYDSDAWQASVLDTIDLDTIYTNVEAVEGTPEDYVDRLVKELLRYFKKDFFRWCNKPDCRHCSSPGEQMTPVGHQPPNDEERPYDCGVVEVYQCSNCKHLTRFPRFNHPVKLLETRSGRCGEWCNLFMLLLKSFGIEARYIWNREDHVWCEFYSTNLKRWVHVDSCEQSFDEPHIYSVNWNKKMSYAIAFNNTGVVDVSKRYIIQNQLTRDQISEQDLVYLLETVTKRLRAGLGDHDLYKLACRDEQEKLGWATVSDDSTPTKTGSSLKGRESGSADWKNQRGEDGT</sequence>
<dbReference type="InterPro" id="IPR002931">
    <property type="entry name" value="Transglutaminase-like"/>
</dbReference>
<evidence type="ECO:0000256" key="4">
    <source>
        <dbReference type="ARBA" id="ARBA00012158"/>
    </source>
</evidence>
<organism evidence="11 12">
    <name type="scientific">Lachancea dasiensis</name>
    <dbReference type="NCBI Taxonomy" id="1072105"/>
    <lineage>
        <taxon>Eukaryota</taxon>
        <taxon>Fungi</taxon>
        <taxon>Dikarya</taxon>
        <taxon>Ascomycota</taxon>
        <taxon>Saccharomycotina</taxon>
        <taxon>Saccharomycetes</taxon>
        <taxon>Saccharomycetales</taxon>
        <taxon>Saccharomycetaceae</taxon>
        <taxon>Lachancea</taxon>
    </lineage>
</organism>
<dbReference type="GO" id="GO:0006515">
    <property type="term" value="P:protein quality control for misfolded or incompletely synthesized proteins"/>
    <property type="evidence" value="ECO:0007669"/>
    <property type="project" value="EnsemblFungi"/>
</dbReference>
<proteinExistence type="inferred from homology"/>
<comment type="cofactor">
    <cofactor evidence="2">
        <name>Zn(2+)</name>
        <dbReference type="ChEBI" id="CHEBI:29105"/>
    </cofactor>
</comment>
<dbReference type="Pfam" id="PF01841">
    <property type="entry name" value="Transglut_core"/>
    <property type="match status" value="1"/>
</dbReference>
<evidence type="ECO:0000313" key="12">
    <source>
        <dbReference type="Proteomes" id="UP000190274"/>
    </source>
</evidence>
<dbReference type="Gene3D" id="3.10.620.30">
    <property type="match status" value="1"/>
</dbReference>
<evidence type="ECO:0000256" key="1">
    <source>
        <dbReference type="ARBA" id="ARBA00001650"/>
    </source>
</evidence>
<evidence type="ECO:0000259" key="10">
    <source>
        <dbReference type="SMART" id="SM00460"/>
    </source>
</evidence>
<keyword evidence="12" id="KW-1185">Reference proteome</keyword>
<gene>
    <name evidence="11" type="ORF">LADA_0D03862G</name>
</gene>